<keyword evidence="4" id="KW-1185">Reference proteome</keyword>
<evidence type="ECO:0000313" key="3">
    <source>
        <dbReference type="EMBL" id="MEL1249319.1"/>
    </source>
</evidence>
<gene>
    <name evidence="3" type="ORF">AAEO60_01400</name>
</gene>
<sequence length="299" mass="32436">MKAVILAAAAWLALGATPALAEHHEEEPPLTVEVLRTSAGSLHVNSALIMGERDAVLVDPPFTLADAHRVAAMVLDSGRNLTHIFVTHDHPDHFFAMEVLSEAFPEAEIVAHETVVADIWRSLPFKVVRWSPMLADNGPAYPSAPHALTSDVIMLEGHELRVLGPMQGDHVHSTALWVPEIRALLPGDLVFNEVHLWLGEHDEARVAAWADSIEDLSALEPEIVVAGHARPGLPDDASGLDFTAAYLEAWPMLTANAANSVELQSLVRAAFPTTIDVLDDFILVNSSQVAVGEQPMWEE</sequence>
<feature type="domain" description="Metallo-beta-lactamase" evidence="2">
    <location>
        <begin position="43"/>
        <end position="228"/>
    </location>
</feature>
<dbReference type="InterPro" id="IPR050855">
    <property type="entry name" value="NDM-1-like"/>
</dbReference>
<dbReference type="SMART" id="SM00849">
    <property type="entry name" value="Lactamase_B"/>
    <property type="match status" value="1"/>
</dbReference>
<reference evidence="3 4" key="1">
    <citation type="submission" date="2024-04" db="EMBL/GenBank/DDBJ databases">
        <title>Aurantiacibacter sp. DGU6 16S ribosomal RNA gene Genome sequencing and assembly.</title>
        <authorList>
            <person name="Park S."/>
        </authorList>
    </citation>
    <scope>NUCLEOTIDE SEQUENCE [LARGE SCALE GENOMIC DNA]</scope>
    <source>
        <strain evidence="3 4">DGU6</strain>
    </source>
</reference>
<name>A0ABU9IA77_9SPHN</name>
<dbReference type="CDD" id="cd07739">
    <property type="entry name" value="metallo-hydrolase-like_MBL-fold"/>
    <property type="match status" value="1"/>
</dbReference>
<proteinExistence type="predicted"/>
<protein>
    <submittedName>
        <fullName evidence="3">MBL fold metallo-hydrolase</fullName>
    </submittedName>
</protein>
<dbReference type="Proteomes" id="UP001497045">
    <property type="component" value="Unassembled WGS sequence"/>
</dbReference>
<dbReference type="PANTHER" id="PTHR42951">
    <property type="entry name" value="METALLO-BETA-LACTAMASE DOMAIN-CONTAINING"/>
    <property type="match status" value="1"/>
</dbReference>
<dbReference type="SUPFAM" id="SSF56281">
    <property type="entry name" value="Metallo-hydrolase/oxidoreductase"/>
    <property type="match status" value="1"/>
</dbReference>
<dbReference type="InterPro" id="IPR001279">
    <property type="entry name" value="Metallo-B-lactamas"/>
</dbReference>
<accession>A0ABU9IA77</accession>
<organism evidence="3 4">
    <name type="scientific">Aurantiacibacter gilvus</name>
    <dbReference type="NCBI Taxonomy" id="3139141"/>
    <lineage>
        <taxon>Bacteria</taxon>
        <taxon>Pseudomonadati</taxon>
        <taxon>Pseudomonadota</taxon>
        <taxon>Alphaproteobacteria</taxon>
        <taxon>Sphingomonadales</taxon>
        <taxon>Erythrobacteraceae</taxon>
        <taxon>Aurantiacibacter</taxon>
    </lineage>
</organism>
<feature type="signal peptide" evidence="1">
    <location>
        <begin position="1"/>
        <end position="21"/>
    </location>
</feature>
<dbReference type="Gene3D" id="3.60.15.10">
    <property type="entry name" value="Ribonuclease Z/Hydroxyacylglutathione hydrolase-like"/>
    <property type="match status" value="1"/>
</dbReference>
<evidence type="ECO:0000259" key="2">
    <source>
        <dbReference type="SMART" id="SM00849"/>
    </source>
</evidence>
<feature type="chain" id="PRO_5046670204" evidence="1">
    <location>
        <begin position="22"/>
        <end position="299"/>
    </location>
</feature>
<comment type="caution">
    <text evidence="3">The sequence shown here is derived from an EMBL/GenBank/DDBJ whole genome shotgun (WGS) entry which is preliminary data.</text>
</comment>
<evidence type="ECO:0000313" key="4">
    <source>
        <dbReference type="Proteomes" id="UP001497045"/>
    </source>
</evidence>
<dbReference type="EMBL" id="JBBYHV010000001">
    <property type="protein sequence ID" value="MEL1249319.1"/>
    <property type="molecule type" value="Genomic_DNA"/>
</dbReference>
<dbReference type="RefSeq" id="WP_341671850.1">
    <property type="nucleotide sequence ID" value="NZ_JBBYHV010000001.1"/>
</dbReference>
<evidence type="ECO:0000256" key="1">
    <source>
        <dbReference type="SAM" id="SignalP"/>
    </source>
</evidence>
<dbReference type="Pfam" id="PF00753">
    <property type="entry name" value="Lactamase_B"/>
    <property type="match status" value="1"/>
</dbReference>
<keyword evidence="1" id="KW-0732">Signal</keyword>
<dbReference type="PANTHER" id="PTHR42951:SF14">
    <property type="entry name" value="METALLO-BETA-LACTAMASE SUPERFAMILY PROTEIN"/>
    <property type="match status" value="1"/>
</dbReference>
<dbReference type="InterPro" id="IPR036866">
    <property type="entry name" value="RibonucZ/Hydroxyglut_hydro"/>
</dbReference>